<dbReference type="EMBL" id="JADCUA010000020">
    <property type="protein sequence ID" value="KAH9832956.1"/>
    <property type="molecule type" value="Genomic_DNA"/>
</dbReference>
<reference evidence="4 5" key="1">
    <citation type="journal article" date="2021" name="Environ. Microbiol.">
        <title>Gene family expansions and transcriptome signatures uncover fungal adaptations to wood decay.</title>
        <authorList>
            <person name="Hage H."/>
            <person name="Miyauchi S."/>
            <person name="Viragh M."/>
            <person name="Drula E."/>
            <person name="Min B."/>
            <person name="Chaduli D."/>
            <person name="Navarro D."/>
            <person name="Favel A."/>
            <person name="Norest M."/>
            <person name="Lesage-Meessen L."/>
            <person name="Balint B."/>
            <person name="Merenyi Z."/>
            <person name="de Eugenio L."/>
            <person name="Morin E."/>
            <person name="Martinez A.T."/>
            <person name="Baldrian P."/>
            <person name="Stursova M."/>
            <person name="Martinez M.J."/>
            <person name="Novotny C."/>
            <person name="Magnuson J.K."/>
            <person name="Spatafora J.W."/>
            <person name="Maurice S."/>
            <person name="Pangilinan J."/>
            <person name="Andreopoulos W."/>
            <person name="LaButti K."/>
            <person name="Hundley H."/>
            <person name="Na H."/>
            <person name="Kuo A."/>
            <person name="Barry K."/>
            <person name="Lipzen A."/>
            <person name="Henrissat B."/>
            <person name="Riley R."/>
            <person name="Ahrendt S."/>
            <person name="Nagy L.G."/>
            <person name="Grigoriev I.V."/>
            <person name="Martin F."/>
            <person name="Rosso M.N."/>
        </authorList>
    </citation>
    <scope>NUCLEOTIDE SEQUENCE [LARGE SCALE GENOMIC DNA]</scope>
    <source>
        <strain evidence="4 5">CIRM-BRFM 1785</strain>
    </source>
</reference>
<name>A0ABQ8K6T4_9APHY</name>
<dbReference type="PANTHER" id="PTHR21660:SF1">
    <property type="entry name" value="ACYL-COENZYME A THIOESTERASE 13"/>
    <property type="match status" value="1"/>
</dbReference>
<accession>A0ABQ8K6T4</accession>
<feature type="domain" description="Thioesterase" evidence="3">
    <location>
        <begin position="88"/>
        <end position="161"/>
    </location>
</feature>
<evidence type="ECO:0000313" key="4">
    <source>
        <dbReference type="EMBL" id="KAH9832956.1"/>
    </source>
</evidence>
<evidence type="ECO:0000256" key="2">
    <source>
        <dbReference type="ARBA" id="ARBA00022801"/>
    </source>
</evidence>
<keyword evidence="2" id="KW-0378">Hydrolase</keyword>
<dbReference type="InterPro" id="IPR006683">
    <property type="entry name" value="Thioestr_dom"/>
</dbReference>
<dbReference type="InterPro" id="IPR039298">
    <property type="entry name" value="ACOT13"/>
</dbReference>
<dbReference type="InterPro" id="IPR029069">
    <property type="entry name" value="HotDog_dom_sf"/>
</dbReference>
<dbReference type="Proteomes" id="UP000814176">
    <property type="component" value="Unassembled WGS sequence"/>
</dbReference>
<organism evidence="4 5">
    <name type="scientific">Rhodofomes roseus</name>
    <dbReference type="NCBI Taxonomy" id="34475"/>
    <lineage>
        <taxon>Eukaryota</taxon>
        <taxon>Fungi</taxon>
        <taxon>Dikarya</taxon>
        <taxon>Basidiomycota</taxon>
        <taxon>Agaricomycotina</taxon>
        <taxon>Agaricomycetes</taxon>
        <taxon>Polyporales</taxon>
        <taxon>Rhodofomes</taxon>
    </lineage>
</organism>
<comment type="caution">
    <text evidence="4">The sequence shown here is derived from an EMBL/GenBank/DDBJ whole genome shotgun (WGS) entry which is preliminary data.</text>
</comment>
<dbReference type="RefSeq" id="XP_047775722.1">
    <property type="nucleotide sequence ID" value="XM_047917268.1"/>
</dbReference>
<protein>
    <submittedName>
        <fullName evidence="4">HotDog domain-containing protein</fullName>
    </submittedName>
</protein>
<comment type="similarity">
    <text evidence="1">Belongs to the thioesterase PaaI family.</text>
</comment>
<dbReference type="CDD" id="cd03443">
    <property type="entry name" value="PaaI_thioesterase"/>
    <property type="match status" value="1"/>
</dbReference>
<proteinExistence type="inferred from homology"/>
<gene>
    <name evidence="4" type="ORF">C8Q71DRAFT_245834</name>
</gene>
<dbReference type="Pfam" id="PF03061">
    <property type="entry name" value="4HBT"/>
    <property type="match status" value="1"/>
</dbReference>
<dbReference type="Gene3D" id="3.10.129.10">
    <property type="entry name" value="Hotdog Thioesterase"/>
    <property type="match status" value="1"/>
</dbReference>
<keyword evidence="5" id="KW-1185">Reference proteome</keyword>
<dbReference type="SUPFAM" id="SSF54637">
    <property type="entry name" value="Thioesterase/thiol ester dehydrase-isomerase"/>
    <property type="match status" value="1"/>
</dbReference>
<evidence type="ECO:0000313" key="5">
    <source>
        <dbReference type="Proteomes" id="UP000814176"/>
    </source>
</evidence>
<dbReference type="GeneID" id="71998000"/>
<sequence>MSSSRSPNARLARARELLKNADCNLSPEHKELVARAGAAFNRGGQFADSVMMQTRMIVCRTFERPEDGKTHTRVVFEVTVSQDMCNAHNMMHGGCAAFLVDACTSVALVVQGLVTGGALDLVSQSLDTTYHAGAKLGDALNVVCTTVSSGKRAVTAHAEVSLADLLWPSSW</sequence>
<evidence type="ECO:0000259" key="3">
    <source>
        <dbReference type="Pfam" id="PF03061"/>
    </source>
</evidence>
<evidence type="ECO:0000256" key="1">
    <source>
        <dbReference type="ARBA" id="ARBA00008324"/>
    </source>
</evidence>
<dbReference type="PANTHER" id="PTHR21660">
    <property type="entry name" value="THIOESTERASE SUPERFAMILY MEMBER-RELATED"/>
    <property type="match status" value="1"/>
</dbReference>